<evidence type="ECO:0000313" key="2">
    <source>
        <dbReference type="Proteomes" id="UP001148662"/>
    </source>
</evidence>
<accession>A0ACC1S524</accession>
<dbReference type="EMBL" id="JANHOG010001766">
    <property type="protein sequence ID" value="KAJ3531919.1"/>
    <property type="molecule type" value="Genomic_DNA"/>
</dbReference>
<organism evidence="1 2">
    <name type="scientific">Phlebia brevispora</name>
    <dbReference type="NCBI Taxonomy" id="194682"/>
    <lineage>
        <taxon>Eukaryota</taxon>
        <taxon>Fungi</taxon>
        <taxon>Dikarya</taxon>
        <taxon>Basidiomycota</taxon>
        <taxon>Agaricomycotina</taxon>
        <taxon>Agaricomycetes</taxon>
        <taxon>Polyporales</taxon>
        <taxon>Meruliaceae</taxon>
        <taxon>Phlebia</taxon>
    </lineage>
</organism>
<sequence>MIFAEAATGICAVGTGFKFVGNTLEVGLLGTFQVCNEQIYFAKTPGPTPVQPLSDAAASCVNVTIEKPTVATAVPLA</sequence>
<keyword evidence="2" id="KW-1185">Reference proteome</keyword>
<name>A0ACC1S524_9APHY</name>
<comment type="caution">
    <text evidence="1">The sequence shown here is derived from an EMBL/GenBank/DDBJ whole genome shotgun (WGS) entry which is preliminary data.</text>
</comment>
<proteinExistence type="predicted"/>
<dbReference type="Proteomes" id="UP001148662">
    <property type="component" value="Unassembled WGS sequence"/>
</dbReference>
<evidence type="ECO:0000313" key="1">
    <source>
        <dbReference type="EMBL" id="KAJ3531919.1"/>
    </source>
</evidence>
<reference evidence="1" key="1">
    <citation type="submission" date="2022-07" db="EMBL/GenBank/DDBJ databases">
        <title>Genome Sequence of Phlebia brevispora.</title>
        <authorList>
            <person name="Buettner E."/>
        </authorList>
    </citation>
    <scope>NUCLEOTIDE SEQUENCE</scope>
    <source>
        <strain evidence="1">MPL23</strain>
    </source>
</reference>
<gene>
    <name evidence="1" type="ORF">NM688_g7499</name>
</gene>
<protein>
    <submittedName>
        <fullName evidence="1">Uncharacterized protein</fullName>
    </submittedName>
</protein>